<evidence type="ECO:0000313" key="14">
    <source>
        <dbReference type="Proteomes" id="UP000182584"/>
    </source>
</evidence>
<dbReference type="EMBL" id="FOGJ01000004">
    <property type="protein sequence ID" value="SER35553.1"/>
    <property type="molecule type" value="Genomic_DNA"/>
</dbReference>
<dbReference type="InterPro" id="IPR036890">
    <property type="entry name" value="HATPase_C_sf"/>
</dbReference>
<dbReference type="Proteomes" id="UP000182584">
    <property type="component" value="Unassembled WGS sequence"/>
</dbReference>
<evidence type="ECO:0000256" key="1">
    <source>
        <dbReference type="ARBA" id="ARBA00000085"/>
    </source>
</evidence>
<dbReference type="SUPFAM" id="SSF47384">
    <property type="entry name" value="Homodimeric domain of signal transducing histidine kinase"/>
    <property type="match status" value="1"/>
</dbReference>
<dbReference type="InterPro" id="IPR001638">
    <property type="entry name" value="Solute-binding_3/MltF_N"/>
</dbReference>
<dbReference type="InterPro" id="IPR004358">
    <property type="entry name" value="Sig_transdc_His_kin-like_C"/>
</dbReference>
<dbReference type="SUPFAM" id="SSF55874">
    <property type="entry name" value="ATPase domain of HSP90 chaperone/DNA topoisomerase II/histidine kinase"/>
    <property type="match status" value="1"/>
</dbReference>
<dbReference type="InterPro" id="IPR003661">
    <property type="entry name" value="HisK_dim/P_dom"/>
</dbReference>
<evidence type="ECO:0000256" key="7">
    <source>
        <dbReference type="ARBA" id="ARBA00023012"/>
    </source>
</evidence>
<sequence>MRVNNSLRSKIFKSMLCLITVIIMTVSFALPQTVRYSKAAPPEAEKLDDEPVEANFYGDIAPSSDIANYKNGKIGTRTVKVGYFMIDGFQMYDENYGYSGYCYDYLQKIRTYTGWDYEYIGDDEDVAFSDLYRMTVEGEIDLIGGITWTQERADKLIFCNVPIAMEYTTIFVKNGDTTFLAGDYSKWRGIRLGIVRGTTYVDKVRDFAESNYFTYKGYYYDSDADLIAALENGDIDAFVSGSSHNFPGVSILAQFDPSYLFFATGLDNSDLMDSLNHALSQIETVDAGFKESLMSKYYQGNGTSNITFTSAEKLYLDSLITNNRTFTLLANPDNCPLSYLDENGKPSGILVDMTTSILDSIGLSYEFYEVSDRSEYINAYNEHRADIVIDFISDFGRSEMGGYYECDSYFDTSLASVHNDKEYSYDTIVKRHGDGIFNDSILQSLSDTDNVVFLDSLEATRRYLTAHPKACTMLPMESAVVLVRQEETNALVAEDISYRNLRFCMAVNGSCGSFLIGIFNKACNSFSQQKRAEIIGRYDFDNYATKTFRAFIYDNPMYGFVVIAAGLVIFFLVIINHIGKRNRRKIEDLNQKLSTALDGEKKASEAKKRFFSNMSHDMRTPLNGILGLTRSVIRNGINSGNNLDYLYKIEDSANYLELLINDSLAMSNLGRIEIELNPQMCDPGQVFDSLKNVALTFARERDIRIILRRKEIVNLPTMIDYSRLEQAILNVISNAVKFSRKSGTIEIDLTSSMIDDGKVEYTLSVQDHGIGMSSEFQKTMFDAYTQEDRGEMTDHAGTGIGLSVVKSIVEKMNGRIDIKSKENIGTIVTLVFVFDVCAGAMFEELKEDGEQKSLEGKTVLYCEDNELNMDIVCAILESENVKVEKAWNGKEGFDTYTNLPEGSLAAILMDIRMPVMDGLTAARAIRNSGREDSKTIPIIAVSANAFEDDKKASKDAGMNSHLSKPVDPKLLISEIKKYVCI</sequence>
<dbReference type="InterPro" id="IPR001789">
    <property type="entry name" value="Sig_transdc_resp-reg_receiver"/>
</dbReference>
<comment type="function">
    <text evidence="8">May play the central regulatory role in sporulation. It may be an element of the effector pathway responsible for the activation of sporulation genes in response to nutritional stress. Spo0A may act in concert with spo0H (a sigma factor) to control the expression of some genes that are critical to the sporulation process.</text>
</comment>
<keyword evidence="10" id="KW-0472">Membrane</keyword>
<feature type="domain" description="Histidine kinase" evidence="11">
    <location>
        <begin position="613"/>
        <end position="836"/>
    </location>
</feature>
<evidence type="ECO:0000313" key="13">
    <source>
        <dbReference type="EMBL" id="SER35553.1"/>
    </source>
</evidence>
<dbReference type="PANTHER" id="PTHR43047">
    <property type="entry name" value="TWO-COMPONENT HISTIDINE PROTEIN KINASE"/>
    <property type="match status" value="1"/>
</dbReference>
<dbReference type="eggNOG" id="COG0642">
    <property type="taxonomic scope" value="Bacteria"/>
</dbReference>
<dbReference type="Pfam" id="PF00072">
    <property type="entry name" value="Response_reg"/>
    <property type="match status" value="1"/>
</dbReference>
<dbReference type="InterPro" id="IPR005467">
    <property type="entry name" value="His_kinase_dom"/>
</dbReference>
<accession>A0A1H9NJI4</accession>
<dbReference type="Gene3D" id="3.40.190.10">
    <property type="entry name" value="Periplasmic binding protein-like II"/>
    <property type="match status" value="4"/>
</dbReference>
<dbReference type="GO" id="GO:0000155">
    <property type="term" value="F:phosphorelay sensor kinase activity"/>
    <property type="evidence" value="ECO:0007669"/>
    <property type="project" value="InterPro"/>
</dbReference>
<evidence type="ECO:0000256" key="2">
    <source>
        <dbReference type="ARBA" id="ARBA00012438"/>
    </source>
</evidence>
<keyword evidence="10" id="KW-0812">Transmembrane</keyword>
<dbReference type="eggNOG" id="COG0834">
    <property type="taxonomic scope" value="Bacteria"/>
</dbReference>
<evidence type="ECO:0000256" key="4">
    <source>
        <dbReference type="ARBA" id="ARBA00022553"/>
    </source>
</evidence>
<dbReference type="SUPFAM" id="SSF52172">
    <property type="entry name" value="CheY-like"/>
    <property type="match status" value="1"/>
</dbReference>
<keyword evidence="7" id="KW-0902">Two-component regulatory system</keyword>
<dbReference type="GO" id="GO:0005886">
    <property type="term" value="C:plasma membrane"/>
    <property type="evidence" value="ECO:0007669"/>
    <property type="project" value="TreeGrafter"/>
</dbReference>
<evidence type="ECO:0000256" key="8">
    <source>
        <dbReference type="ARBA" id="ARBA00024867"/>
    </source>
</evidence>
<dbReference type="SMART" id="SM00387">
    <property type="entry name" value="HATPase_c"/>
    <property type="match status" value="1"/>
</dbReference>
<dbReference type="PRINTS" id="PR00344">
    <property type="entry name" value="BCTRLSENSOR"/>
</dbReference>
<keyword evidence="6 13" id="KW-0418">Kinase</keyword>
<protein>
    <recommendedName>
        <fullName evidence="3">Stage 0 sporulation protein A homolog</fullName>
        <ecNumber evidence="2">2.7.13.3</ecNumber>
    </recommendedName>
</protein>
<dbReference type="SMART" id="SM00062">
    <property type="entry name" value="PBPb"/>
    <property type="match status" value="1"/>
</dbReference>
<gene>
    <name evidence="13" type="ORF">SAMN04487884_104201</name>
</gene>
<proteinExistence type="predicted"/>
<dbReference type="Gene3D" id="3.30.565.10">
    <property type="entry name" value="Histidine kinase-like ATPase, C-terminal domain"/>
    <property type="match status" value="1"/>
</dbReference>
<feature type="domain" description="Response regulatory" evidence="12">
    <location>
        <begin position="858"/>
        <end position="979"/>
    </location>
</feature>
<dbReference type="Pfam" id="PF00497">
    <property type="entry name" value="SBP_bac_3"/>
    <property type="match status" value="2"/>
</dbReference>
<keyword evidence="10" id="KW-1133">Transmembrane helix</keyword>
<evidence type="ECO:0000259" key="11">
    <source>
        <dbReference type="PROSITE" id="PS50109"/>
    </source>
</evidence>
<dbReference type="OrthoDB" id="9810305at2"/>
<name>A0A1H9NJI4_BUTFI</name>
<keyword evidence="4 9" id="KW-0597">Phosphoprotein</keyword>
<feature type="transmembrane region" description="Helical" evidence="10">
    <location>
        <begin position="557"/>
        <end position="575"/>
    </location>
</feature>
<dbReference type="PANTHER" id="PTHR43047:SF72">
    <property type="entry name" value="OSMOSENSING HISTIDINE PROTEIN KINASE SLN1"/>
    <property type="match status" value="1"/>
</dbReference>
<dbReference type="Gene3D" id="3.40.50.2300">
    <property type="match status" value="1"/>
</dbReference>
<evidence type="ECO:0000256" key="9">
    <source>
        <dbReference type="PROSITE-ProRule" id="PRU00169"/>
    </source>
</evidence>
<dbReference type="Pfam" id="PF00512">
    <property type="entry name" value="HisKA"/>
    <property type="match status" value="1"/>
</dbReference>
<dbReference type="Gene3D" id="1.10.287.130">
    <property type="match status" value="1"/>
</dbReference>
<evidence type="ECO:0000256" key="10">
    <source>
        <dbReference type="SAM" id="Phobius"/>
    </source>
</evidence>
<dbReference type="CDD" id="cd17546">
    <property type="entry name" value="REC_hyHK_CKI1_RcsC-like"/>
    <property type="match status" value="1"/>
</dbReference>
<feature type="modified residue" description="4-aspartylphosphate" evidence="9">
    <location>
        <position position="910"/>
    </location>
</feature>
<evidence type="ECO:0000259" key="12">
    <source>
        <dbReference type="PROSITE" id="PS50110"/>
    </source>
</evidence>
<evidence type="ECO:0000256" key="5">
    <source>
        <dbReference type="ARBA" id="ARBA00022679"/>
    </source>
</evidence>
<dbReference type="SUPFAM" id="SSF53850">
    <property type="entry name" value="Periplasmic binding protein-like II"/>
    <property type="match status" value="2"/>
</dbReference>
<dbReference type="InterPro" id="IPR036097">
    <property type="entry name" value="HisK_dim/P_sf"/>
</dbReference>
<evidence type="ECO:0000256" key="6">
    <source>
        <dbReference type="ARBA" id="ARBA00022777"/>
    </source>
</evidence>
<dbReference type="SMART" id="SM00388">
    <property type="entry name" value="HisKA"/>
    <property type="match status" value="1"/>
</dbReference>
<keyword evidence="5" id="KW-0808">Transferase</keyword>
<dbReference type="Pfam" id="PF02518">
    <property type="entry name" value="HATPase_c"/>
    <property type="match status" value="1"/>
</dbReference>
<dbReference type="EC" id="2.7.13.3" evidence="2"/>
<dbReference type="RefSeq" id="WP_074754716.1">
    <property type="nucleotide sequence ID" value="NZ_FOGJ01000004.1"/>
</dbReference>
<organism evidence="13 14">
    <name type="scientific">Butyrivibrio fibrisolvens</name>
    <dbReference type="NCBI Taxonomy" id="831"/>
    <lineage>
        <taxon>Bacteria</taxon>
        <taxon>Bacillati</taxon>
        <taxon>Bacillota</taxon>
        <taxon>Clostridia</taxon>
        <taxon>Lachnospirales</taxon>
        <taxon>Lachnospiraceae</taxon>
        <taxon>Butyrivibrio</taxon>
    </lineage>
</organism>
<evidence type="ECO:0000256" key="3">
    <source>
        <dbReference type="ARBA" id="ARBA00018672"/>
    </source>
</evidence>
<dbReference type="CDD" id="cd00082">
    <property type="entry name" value="HisKA"/>
    <property type="match status" value="1"/>
</dbReference>
<dbReference type="SMART" id="SM00448">
    <property type="entry name" value="REC"/>
    <property type="match status" value="1"/>
</dbReference>
<dbReference type="PROSITE" id="PS50110">
    <property type="entry name" value="RESPONSE_REGULATORY"/>
    <property type="match status" value="1"/>
</dbReference>
<dbReference type="AlphaFoldDB" id="A0A1H9NJI4"/>
<dbReference type="GO" id="GO:0009927">
    <property type="term" value="F:histidine phosphotransfer kinase activity"/>
    <property type="evidence" value="ECO:0007669"/>
    <property type="project" value="TreeGrafter"/>
</dbReference>
<comment type="catalytic activity">
    <reaction evidence="1">
        <text>ATP + protein L-histidine = ADP + protein N-phospho-L-histidine.</text>
        <dbReference type="EC" id="2.7.13.3"/>
    </reaction>
</comment>
<dbReference type="PROSITE" id="PS50109">
    <property type="entry name" value="HIS_KIN"/>
    <property type="match status" value="1"/>
</dbReference>
<dbReference type="InterPro" id="IPR011006">
    <property type="entry name" value="CheY-like_superfamily"/>
</dbReference>
<reference evidence="13 14" key="1">
    <citation type="submission" date="2016-10" db="EMBL/GenBank/DDBJ databases">
        <authorList>
            <person name="de Groot N.N."/>
        </authorList>
    </citation>
    <scope>NUCLEOTIDE SEQUENCE [LARGE SCALE GENOMIC DNA]</scope>
    <source>
        <strain evidence="13 14">AR40</strain>
    </source>
</reference>
<dbReference type="InterPro" id="IPR003594">
    <property type="entry name" value="HATPase_dom"/>
</dbReference>